<name>D9QVD0_ACEAZ</name>
<gene>
    <name evidence="1" type="ordered locus">Acear_0648</name>
</gene>
<dbReference type="STRING" id="574087.Acear_0648"/>
<protein>
    <submittedName>
        <fullName evidence="1">Uncharacterized protein</fullName>
    </submittedName>
</protein>
<keyword evidence="2" id="KW-1185">Reference proteome</keyword>
<dbReference type="KEGG" id="aar:Acear_0648"/>
<dbReference type="Proteomes" id="UP000001661">
    <property type="component" value="Chromosome"/>
</dbReference>
<dbReference type="AlphaFoldDB" id="D9QVD0"/>
<dbReference type="RefSeq" id="WP_013277635.1">
    <property type="nucleotide sequence ID" value="NC_014378.1"/>
</dbReference>
<evidence type="ECO:0000313" key="1">
    <source>
        <dbReference type="EMBL" id="ADL12189.1"/>
    </source>
</evidence>
<reference evidence="1 2" key="1">
    <citation type="journal article" date="2010" name="Stand. Genomic Sci.">
        <title>Complete genome sequence of Acetohalobium arabaticum type strain (Z-7288).</title>
        <authorList>
            <person name="Sikorski J."/>
            <person name="Lapidus A."/>
            <person name="Chertkov O."/>
            <person name="Lucas S."/>
            <person name="Copeland A."/>
            <person name="Glavina Del Rio T."/>
            <person name="Nolan M."/>
            <person name="Tice H."/>
            <person name="Cheng J.F."/>
            <person name="Han C."/>
            <person name="Brambilla E."/>
            <person name="Pitluck S."/>
            <person name="Liolios K."/>
            <person name="Ivanova N."/>
            <person name="Mavromatis K."/>
            <person name="Mikhailova N."/>
            <person name="Pati A."/>
            <person name="Bruce D."/>
            <person name="Detter C."/>
            <person name="Tapia R."/>
            <person name="Goodwin L."/>
            <person name="Chen A."/>
            <person name="Palaniappan K."/>
            <person name="Land M."/>
            <person name="Hauser L."/>
            <person name="Chang Y.J."/>
            <person name="Jeffries C.D."/>
            <person name="Rohde M."/>
            <person name="Goker M."/>
            <person name="Spring S."/>
            <person name="Woyke T."/>
            <person name="Bristow J."/>
            <person name="Eisen J.A."/>
            <person name="Markowitz V."/>
            <person name="Hugenholtz P."/>
            <person name="Kyrpides N.C."/>
            <person name="Klenk H.P."/>
        </authorList>
    </citation>
    <scope>NUCLEOTIDE SEQUENCE [LARGE SCALE GENOMIC DNA]</scope>
    <source>
        <strain evidence="2">ATCC 49924 / DSM 5501 / Z-7288</strain>
    </source>
</reference>
<proteinExistence type="predicted"/>
<dbReference type="HOGENOM" id="CLU_3021213_0_0_9"/>
<dbReference type="EMBL" id="CP002105">
    <property type="protein sequence ID" value="ADL12189.1"/>
    <property type="molecule type" value="Genomic_DNA"/>
</dbReference>
<sequence>MEEEIHQRVVDKINELPITERELALRALELSFRTNSSTVAEKLFSEINEIMDKEE</sequence>
<organism evidence="1 2">
    <name type="scientific">Acetohalobium arabaticum (strain ATCC 49924 / DSM 5501 / Z-7288)</name>
    <dbReference type="NCBI Taxonomy" id="574087"/>
    <lineage>
        <taxon>Bacteria</taxon>
        <taxon>Bacillati</taxon>
        <taxon>Bacillota</taxon>
        <taxon>Clostridia</taxon>
        <taxon>Halanaerobiales</taxon>
        <taxon>Halobacteroidaceae</taxon>
        <taxon>Acetohalobium</taxon>
    </lineage>
</organism>
<evidence type="ECO:0000313" key="2">
    <source>
        <dbReference type="Proteomes" id="UP000001661"/>
    </source>
</evidence>
<accession>D9QVD0</accession>